<organism evidence="3 4">
    <name type="scientific">Elysia chlorotica</name>
    <name type="common">Eastern emerald elysia</name>
    <name type="synonym">Sea slug</name>
    <dbReference type="NCBI Taxonomy" id="188477"/>
    <lineage>
        <taxon>Eukaryota</taxon>
        <taxon>Metazoa</taxon>
        <taxon>Spiralia</taxon>
        <taxon>Lophotrochozoa</taxon>
        <taxon>Mollusca</taxon>
        <taxon>Gastropoda</taxon>
        <taxon>Heterobranchia</taxon>
        <taxon>Euthyneura</taxon>
        <taxon>Panpulmonata</taxon>
        <taxon>Sacoglossa</taxon>
        <taxon>Placobranchoidea</taxon>
        <taxon>Plakobranchidae</taxon>
        <taxon>Elysia</taxon>
    </lineage>
</organism>
<comment type="caution">
    <text evidence="3">The sequence shown here is derived from an EMBL/GenBank/DDBJ whole genome shotgun (WGS) entry which is preliminary data.</text>
</comment>
<name>A0A3S1BSA4_ELYCH</name>
<keyword evidence="2" id="KW-0472">Membrane</keyword>
<proteinExistence type="predicted"/>
<feature type="compositionally biased region" description="Basic residues" evidence="1">
    <location>
        <begin position="217"/>
        <end position="233"/>
    </location>
</feature>
<dbReference type="Proteomes" id="UP000271974">
    <property type="component" value="Unassembled WGS sequence"/>
</dbReference>
<feature type="compositionally biased region" description="Basic and acidic residues" evidence="1">
    <location>
        <begin position="248"/>
        <end position="262"/>
    </location>
</feature>
<keyword evidence="4" id="KW-1185">Reference proteome</keyword>
<gene>
    <name evidence="3" type="ORF">EGW08_004630</name>
</gene>
<evidence type="ECO:0000313" key="3">
    <source>
        <dbReference type="EMBL" id="RUS87585.1"/>
    </source>
</evidence>
<keyword evidence="2" id="KW-0812">Transmembrane</keyword>
<evidence type="ECO:0000256" key="2">
    <source>
        <dbReference type="SAM" id="Phobius"/>
    </source>
</evidence>
<feature type="compositionally biased region" description="Polar residues" evidence="1">
    <location>
        <begin position="441"/>
        <end position="450"/>
    </location>
</feature>
<protein>
    <submittedName>
        <fullName evidence="3">Uncharacterized protein</fullName>
    </submittedName>
</protein>
<dbReference type="AlphaFoldDB" id="A0A3S1BSA4"/>
<accession>A0A3S1BSA4</accession>
<feature type="transmembrane region" description="Helical" evidence="2">
    <location>
        <begin position="507"/>
        <end position="529"/>
    </location>
</feature>
<feature type="region of interest" description="Disordered" evidence="1">
    <location>
        <begin position="216"/>
        <end position="268"/>
    </location>
</feature>
<feature type="non-terminal residue" evidence="3">
    <location>
        <position position="574"/>
    </location>
</feature>
<feature type="region of interest" description="Disordered" evidence="1">
    <location>
        <begin position="434"/>
        <end position="459"/>
    </location>
</feature>
<evidence type="ECO:0000313" key="4">
    <source>
        <dbReference type="Proteomes" id="UP000271974"/>
    </source>
</evidence>
<sequence>MSERTSPASTILGSQVSKKVEGSVIKGSSLGSKGGRIGRLMSLDDVNENRSAGDVVETAQRLKYNPTSSKTHETRTHSIRTEAKPLSDLTSNTGRVTSFQEQYYHQILPGEDENRVAYRTWLARQGVKFLRQSRNLENMMKKHGLSSSFLTHTEATGVDTRSNLNVPTGAHCIKTDFAITKRDKHIQNKGNVFWHTSGATDCTDVSGSELERVCKSHDKHKHRHILSHKKQRRRDFPVHPESSLNRDSQLDKSGDFVSDHSSHQKRAKMRTGVLSYNRSRLVGNNKNSDAQTSCKSILTRKSYRNAGNNTITKLRTPNCLSEKTHTLHTEKTACGIMAMNHKRPKLSAKISREGQTLKRNTLPVPTHPFPRCATPVYVRRTRSRQYDNKTTETQSPLPSSCVEHKLHKRVNSGTYGTGCDQMGKQKLLQSGKRLPLPAANENRNATSFDSGRNRSSEDSRARTSLLREEWLNAQNVQKQSLCYRISHFFEDVYVCLGKVKHYCVKMLFLLFIANSTVALLGWICLNTYYYSLQQAVDWFIVFLGAFIIDAFLLEPVCMTIAATVSANIWKECAI</sequence>
<feature type="transmembrane region" description="Helical" evidence="2">
    <location>
        <begin position="535"/>
        <end position="553"/>
    </location>
</feature>
<keyword evidence="2" id="KW-1133">Transmembrane helix</keyword>
<reference evidence="3 4" key="1">
    <citation type="submission" date="2019-01" db="EMBL/GenBank/DDBJ databases">
        <title>A draft genome assembly of the solar-powered sea slug Elysia chlorotica.</title>
        <authorList>
            <person name="Cai H."/>
            <person name="Li Q."/>
            <person name="Fang X."/>
            <person name="Li J."/>
            <person name="Curtis N.E."/>
            <person name="Altenburger A."/>
            <person name="Shibata T."/>
            <person name="Feng M."/>
            <person name="Maeda T."/>
            <person name="Schwartz J.A."/>
            <person name="Shigenobu S."/>
            <person name="Lundholm N."/>
            <person name="Nishiyama T."/>
            <person name="Yang H."/>
            <person name="Hasebe M."/>
            <person name="Li S."/>
            <person name="Pierce S.K."/>
            <person name="Wang J."/>
        </authorList>
    </citation>
    <scope>NUCLEOTIDE SEQUENCE [LARGE SCALE GENOMIC DNA]</scope>
    <source>
        <strain evidence="3">EC2010</strain>
        <tissue evidence="3">Whole organism of an adult</tissue>
    </source>
</reference>
<evidence type="ECO:0000256" key="1">
    <source>
        <dbReference type="SAM" id="MobiDB-lite"/>
    </source>
</evidence>
<dbReference type="EMBL" id="RQTK01000106">
    <property type="protein sequence ID" value="RUS87585.1"/>
    <property type="molecule type" value="Genomic_DNA"/>
</dbReference>